<dbReference type="AlphaFoldDB" id="I4F390"/>
<dbReference type="HOGENOM" id="CLU_550763_0_0_11"/>
<dbReference type="KEGG" id="mmar:MODMU_4722"/>
<evidence type="ECO:0000313" key="3">
    <source>
        <dbReference type="Proteomes" id="UP000006461"/>
    </source>
</evidence>
<organism evidence="2 3">
    <name type="scientific">Modestobacter italicus (strain DSM 44449 / CECT 9708 / BC 501)</name>
    <dbReference type="NCBI Taxonomy" id="2732864"/>
    <lineage>
        <taxon>Bacteria</taxon>
        <taxon>Bacillati</taxon>
        <taxon>Actinomycetota</taxon>
        <taxon>Actinomycetes</taxon>
        <taxon>Geodermatophilales</taxon>
        <taxon>Geodermatophilaceae</taxon>
        <taxon>Modestobacter</taxon>
    </lineage>
</organism>
<dbReference type="STRING" id="477641.MODMU_4722"/>
<protein>
    <submittedName>
        <fullName evidence="2">SAM-dependent methyltransferase</fullName>
    </submittedName>
</protein>
<feature type="region of interest" description="Disordered" evidence="1">
    <location>
        <begin position="505"/>
        <end position="550"/>
    </location>
</feature>
<keyword evidence="2" id="KW-0489">Methyltransferase</keyword>
<keyword evidence="3" id="KW-1185">Reference proteome</keyword>
<dbReference type="GO" id="GO:0032259">
    <property type="term" value="P:methylation"/>
    <property type="evidence" value="ECO:0007669"/>
    <property type="project" value="UniProtKB-KW"/>
</dbReference>
<sequence length="550" mass="60610">MLTDLTVDETGVGFTAAAEDRPRTVDVRLDGRRIWSFRVADAVAGPEDRYRMPWPAVVLPYLDGESTVGLHPVDGQGSPQVTTARFGTADHPVRFEDAHGLGLMVNKWGTIGHALADYPAGIEQRLLDRVDRVREVMAAAVDVDVYVTGGTLLGPYRDGRVMPNDDDADLAYLSGHRHPVEVALEGFALGRAVTAAGITALRLSAGHLQLHFEHEGRPDGYVDIFTGWIDDAGWWYQLFPIRAQVRREQLVPPATLDVEGHPEPMCREPEVMLEELYGPGWRSPDPAFSFDVPRTTSDRFYGWMSDQHMDREPWEDHYRYDVRGGRVELGTEPSGYAQQLAGRLAPGSSVVELGAGRGHDALWLARQGHRVQALDYVRWPVLRAAEAAAQQGLDATFRTVNLYDPRRVLALGAELAARGEPTVVYARDLLATLWDVGRPNLHRLLSMLLRSGGEAHLDVPRSSLRPDPSRGGLLHRALDLDVLAAEMAPYGLVVRGTTDVVEDVEWPGGPQQLATDGTTPDSTAPDSTAADGTSSRLEKTRMVVAWQRRR</sequence>
<evidence type="ECO:0000313" key="2">
    <source>
        <dbReference type="EMBL" id="CCH90103.1"/>
    </source>
</evidence>
<dbReference type="EMBL" id="FO203431">
    <property type="protein sequence ID" value="CCH90103.1"/>
    <property type="molecule type" value="Genomic_DNA"/>
</dbReference>
<proteinExistence type="predicted"/>
<dbReference type="SUPFAM" id="SSF53335">
    <property type="entry name" value="S-adenosyl-L-methionine-dependent methyltransferases"/>
    <property type="match status" value="1"/>
</dbReference>
<gene>
    <name evidence="2" type="ordered locus">MODMU_4722</name>
</gene>
<keyword evidence="2" id="KW-0808">Transferase</keyword>
<dbReference type="InterPro" id="IPR029063">
    <property type="entry name" value="SAM-dependent_MTases_sf"/>
</dbReference>
<dbReference type="Gene3D" id="3.40.50.150">
    <property type="entry name" value="Vaccinia Virus protein VP39"/>
    <property type="match status" value="1"/>
</dbReference>
<dbReference type="OrthoDB" id="3780655at2"/>
<dbReference type="GO" id="GO:0008168">
    <property type="term" value="F:methyltransferase activity"/>
    <property type="evidence" value="ECO:0007669"/>
    <property type="project" value="UniProtKB-KW"/>
</dbReference>
<dbReference type="Proteomes" id="UP000006461">
    <property type="component" value="Chromosome"/>
</dbReference>
<reference evidence="2 3" key="1">
    <citation type="journal article" date="2012" name="J. Bacteriol.">
        <title>Genome Sequence of Radiation-Resistant Modestobacter marinus Strain BC501, a Representative Actinobacterium That Thrives on Calcareous Stone Surfaces.</title>
        <authorList>
            <person name="Normand P."/>
            <person name="Gury J."/>
            <person name="Pujic P."/>
            <person name="Chouaia B."/>
            <person name="Crotti E."/>
            <person name="Brusetti L."/>
            <person name="Daffonchio D."/>
            <person name="Vacherie B."/>
            <person name="Barbe V."/>
            <person name="Medigue C."/>
            <person name="Calteau A."/>
            <person name="Ghodhbane-Gtari F."/>
            <person name="Essoussi I."/>
            <person name="Nouioui I."/>
            <person name="Abbassi-Ghozzi I."/>
            <person name="Gtari M."/>
        </authorList>
    </citation>
    <scope>NUCLEOTIDE SEQUENCE [LARGE SCALE GENOMIC DNA]</scope>
    <source>
        <strain evidence="3">BC 501</strain>
    </source>
</reference>
<feature type="compositionally biased region" description="Polar residues" evidence="1">
    <location>
        <begin position="512"/>
        <end position="535"/>
    </location>
</feature>
<name>I4F390_MODI5</name>
<dbReference type="OMA" id="RMESASM"/>
<accession>I4F390</accession>
<evidence type="ECO:0000256" key="1">
    <source>
        <dbReference type="SAM" id="MobiDB-lite"/>
    </source>
</evidence>
<dbReference type="eggNOG" id="COG0500">
    <property type="taxonomic scope" value="Bacteria"/>
</dbReference>